<dbReference type="Proteomes" id="UP001642409">
    <property type="component" value="Unassembled WGS sequence"/>
</dbReference>
<name>A0AA86N5H5_9EUKA</name>
<evidence type="ECO:0000313" key="2">
    <source>
        <dbReference type="EMBL" id="CAL6112878.1"/>
    </source>
</evidence>
<evidence type="ECO:0000313" key="1">
    <source>
        <dbReference type="EMBL" id="CAI9912929.1"/>
    </source>
</evidence>
<reference evidence="2 3" key="2">
    <citation type="submission" date="2024-07" db="EMBL/GenBank/DDBJ databases">
        <authorList>
            <person name="Akdeniz Z."/>
        </authorList>
    </citation>
    <scope>NUCLEOTIDE SEQUENCE [LARGE SCALE GENOMIC DNA]</scope>
</reference>
<keyword evidence="3" id="KW-1185">Reference proteome</keyword>
<dbReference type="EMBL" id="CATOUU010000009">
    <property type="protein sequence ID" value="CAI9912929.1"/>
    <property type="molecule type" value="Genomic_DNA"/>
</dbReference>
<organism evidence="1">
    <name type="scientific">Hexamita inflata</name>
    <dbReference type="NCBI Taxonomy" id="28002"/>
    <lineage>
        <taxon>Eukaryota</taxon>
        <taxon>Metamonada</taxon>
        <taxon>Diplomonadida</taxon>
        <taxon>Hexamitidae</taxon>
        <taxon>Hexamitinae</taxon>
        <taxon>Hexamita</taxon>
    </lineage>
</organism>
<protein>
    <submittedName>
        <fullName evidence="2">Hypothetical_protein</fullName>
    </submittedName>
</protein>
<dbReference type="EMBL" id="CAXDID020000749">
    <property type="protein sequence ID" value="CAL6112878.1"/>
    <property type="molecule type" value="Genomic_DNA"/>
</dbReference>
<reference evidence="1" key="1">
    <citation type="submission" date="2023-06" db="EMBL/GenBank/DDBJ databases">
        <authorList>
            <person name="Kurt Z."/>
        </authorList>
    </citation>
    <scope>NUCLEOTIDE SEQUENCE</scope>
</reference>
<comment type="caution">
    <text evidence="1">The sequence shown here is derived from an EMBL/GenBank/DDBJ whole genome shotgun (WGS) entry which is preliminary data.</text>
</comment>
<evidence type="ECO:0000313" key="3">
    <source>
        <dbReference type="Proteomes" id="UP001642409"/>
    </source>
</evidence>
<accession>A0AA86N5H5</accession>
<dbReference type="AlphaFoldDB" id="A0AA86N5H5"/>
<sequence length="177" mass="20699">MNYDAIAFKLALQRVKQPYILFSNLSISQQTESHFEVSFLLLTTAQQYSLILNNLRNQPGFLTKNRIKLNEFRTVIFSVQAKYFKVPRVRLYAQSQSDSRIFSKINSVIGSRADSRVMSFYLSREETEMYQKYFDDSVEFYDRGINTPCQILIVKITAFNVKDLLKEDIICKAINFV</sequence>
<proteinExistence type="predicted"/>
<gene>
    <name evidence="1" type="ORF">HINF_LOCUS574</name>
    <name evidence="2" type="ORF">HINF_LOCUS77245</name>
</gene>